<accession>A0ACC2DXG7</accession>
<proteinExistence type="predicted"/>
<gene>
    <name evidence="1" type="ORF">O6H91_04G060000</name>
</gene>
<dbReference type="EMBL" id="CM055095">
    <property type="protein sequence ID" value="KAJ7558878.1"/>
    <property type="molecule type" value="Genomic_DNA"/>
</dbReference>
<evidence type="ECO:0000313" key="1">
    <source>
        <dbReference type="EMBL" id="KAJ7558878.1"/>
    </source>
</evidence>
<evidence type="ECO:0000313" key="2">
    <source>
        <dbReference type="Proteomes" id="UP001162992"/>
    </source>
</evidence>
<keyword evidence="2" id="KW-1185">Reference proteome</keyword>
<protein>
    <submittedName>
        <fullName evidence="1">Uncharacterized protein</fullName>
    </submittedName>
</protein>
<dbReference type="Proteomes" id="UP001162992">
    <property type="component" value="Chromosome 4"/>
</dbReference>
<reference evidence="2" key="1">
    <citation type="journal article" date="2024" name="Proc. Natl. Acad. Sci. U.S.A.">
        <title>Extraordinary preservation of gene collinearity over three hundred million years revealed in homosporous lycophytes.</title>
        <authorList>
            <person name="Li C."/>
            <person name="Wickell D."/>
            <person name="Kuo L.Y."/>
            <person name="Chen X."/>
            <person name="Nie B."/>
            <person name="Liao X."/>
            <person name="Peng D."/>
            <person name="Ji J."/>
            <person name="Jenkins J."/>
            <person name="Williams M."/>
            <person name="Shu S."/>
            <person name="Plott C."/>
            <person name="Barry K."/>
            <person name="Rajasekar S."/>
            <person name="Grimwood J."/>
            <person name="Han X."/>
            <person name="Sun S."/>
            <person name="Hou Z."/>
            <person name="He W."/>
            <person name="Dai G."/>
            <person name="Sun C."/>
            <person name="Schmutz J."/>
            <person name="Leebens-Mack J.H."/>
            <person name="Li F.W."/>
            <person name="Wang L."/>
        </authorList>
    </citation>
    <scope>NUCLEOTIDE SEQUENCE [LARGE SCALE GENOMIC DNA]</scope>
    <source>
        <strain evidence="2">cv. PW_Plant_1</strain>
    </source>
</reference>
<organism evidence="1 2">
    <name type="scientific">Diphasiastrum complanatum</name>
    <name type="common">Issler's clubmoss</name>
    <name type="synonym">Lycopodium complanatum</name>
    <dbReference type="NCBI Taxonomy" id="34168"/>
    <lineage>
        <taxon>Eukaryota</taxon>
        <taxon>Viridiplantae</taxon>
        <taxon>Streptophyta</taxon>
        <taxon>Embryophyta</taxon>
        <taxon>Tracheophyta</taxon>
        <taxon>Lycopodiopsida</taxon>
        <taxon>Lycopodiales</taxon>
        <taxon>Lycopodiaceae</taxon>
        <taxon>Lycopodioideae</taxon>
        <taxon>Diphasiastrum</taxon>
    </lineage>
</organism>
<name>A0ACC2DXG7_DIPCM</name>
<sequence length="120" mass="13530">MTTCVAARCPEENTDPGTKQCLISCFFLQKASLLLMGSRKAIHQDLDPIHAITSPCPTLLRGQLKMFLKSLYTCPASKQKKVCWQHVERTIVRDKTKVQPLIRMIAENSTTGPENLMLDR</sequence>
<comment type="caution">
    <text evidence="1">The sequence shown here is derived from an EMBL/GenBank/DDBJ whole genome shotgun (WGS) entry which is preliminary data.</text>
</comment>